<dbReference type="GO" id="GO:0030983">
    <property type="term" value="F:mismatched DNA binding"/>
    <property type="evidence" value="ECO:0007669"/>
    <property type="project" value="InterPro"/>
</dbReference>
<keyword evidence="3 5" id="KW-0227">DNA damage</keyword>
<comment type="similarity">
    <text evidence="1 5">Belongs to the DNA mismatch repair MutL/HexB family.</text>
</comment>
<dbReference type="GO" id="GO:0004519">
    <property type="term" value="F:endonuclease activity"/>
    <property type="evidence" value="ECO:0007669"/>
    <property type="project" value="UniProtKB-KW"/>
</dbReference>
<evidence type="ECO:0000259" key="6">
    <source>
        <dbReference type="SMART" id="SM00853"/>
    </source>
</evidence>
<accession>A0A9D9NQF6</accession>
<dbReference type="GO" id="GO:0005524">
    <property type="term" value="F:ATP binding"/>
    <property type="evidence" value="ECO:0007669"/>
    <property type="project" value="InterPro"/>
</dbReference>
<dbReference type="Proteomes" id="UP000823772">
    <property type="component" value="Unassembled WGS sequence"/>
</dbReference>
<evidence type="ECO:0000259" key="7">
    <source>
        <dbReference type="SMART" id="SM01340"/>
    </source>
</evidence>
<dbReference type="NCBIfam" id="TIGR00585">
    <property type="entry name" value="mutl"/>
    <property type="match status" value="1"/>
</dbReference>
<dbReference type="HAMAP" id="MF_00149">
    <property type="entry name" value="DNA_mis_repair"/>
    <property type="match status" value="1"/>
</dbReference>
<dbReference type="InterPro" id="IPR002099">
    <property type="entry name" value="MutL/Mlh/PMS"/>
</dbReference>
<keyword evidence="8" id="KW-0378">Hydrolase</keyword>
<dbReference type="PROSITE" id="PS00058">
    <property type="entry name" value="DNA_MISMATCH_REPAIR_1"/>
    <property type="match status" value="1"/>
</dbReference>
<dbReference type="Gene3D" id="3.30.1370.100">
    <property type="entry name" value="MutL, C-terminal domain, regulatory subdomain"/>
    <property type="match status" value="1"/>
</dbReference>
<dbReference type="SMART" id="SM00853">
    <property type="entry name" value="MutL_C"/>
    <property type="match status" value="1"/>
</dbReference>
<evidence type="ECO:0000313" key="9">
    <source>
        <dbReference type="Proteomes" id="UP000823772"/>
    </source>
</evidence>
<dbReference type="GO" id="GO:0140664">
    <property type="term" value="F:ATP-dependent DNA damage sensor activity"/>
    <property type="evidence" value="ECO:0007669"/>
    <property type="project" value="InterPro"/>
</dbReference>
<evidence type="ECO:0000256" key="4">
    <source>
        <dbReference type="ARBA" id="ARBA00023204"/>
    </source>
</evidence>
<dbReference type="PANTHER" id="PTHR10073">
    <property type="entry name" value="DNA MISMATCH REPAIR PROTEIN MLH, PMS, MUTL"/>
    <property type="match status" value="1"/>
</dbReference>
<dbReference type="AlphaFoldDB" id="A0A9D9NQF6"/>
<dbReference type="EMBL" id="JADILY010000153">
    <property type="protein sequence ID" value="MBO8482344.1"/>
    <property type="molecule type" value="Genomic_DNA"/>
</dbReference>
<gene>
    <name evidence="5 8" type="primary">mutL</name>
    <name evidence="8" type="ORF">IAC87_07385</name>
</gene>
<evidence type="ECO:0000256" key="3">
    <source>
        <dbReference type="ARBA" id="ARBA00022763"/>
    </source>
</evidence>
<dbReference type="SUPFAM" id="SSF118116">
    <property type="entry name" value="DNA mismatch repair protein MutL"/>
    <property type="match status" value="1"/>
</dbReference>
<dbReference type="InterPro" id="IPR014721">
    <property type="entry name" value="Ribsml_uS5_D2-typ_fold_subgr"/>
</dbReference>
<sequence length="610" mass="67016">MKIEILPANVANMIAAGEVVQGPSSVVKEMMENSADAGASSITVILSDAGRTLIRVLDDGCGMSPEDAVKCFERHATSKISRPEDLESILTYGFRGEALASIAAVAEVSLKTRRREDETGVCVEYADSKLVSVTETACPAGTDFSVMNLFYNVPARRKFLKSDASEFRKVLSEFNRIALTHPELSLRLVHNDKDVQDLPPASSLKIRVADLLGKDISREIVEASADTSVVNIRGFIGRPEDSRKTQPNQYFFVNGRFFRSPYLHKAVMKAYEGLIAPGTSPSYFLYLTIDPHNVDVNIHPSKAEVKFEEEQVVFQIVYACVKESLGKNSFVQSIDFDVEGVPEIPVFNPRDPSPVKAPQVRVNPDYNPFENDGFQDNGYDSPKNTYDFPKTGSDFPARTYNPASAVDYGRLFDDRQALSADDTMVVGEKYIIYKVKEGIRIVDIVRARERIMYSRMIQSIAMGEILSQSLLYPVEIEVGRHAVSLVGEHSGILSEAGFDIRPAGDTSIAVYGMPSGFSSDRQSVSDIAAGLIASLDETAGELRSSIISDMAVRLAHISAMSDRSVPNKSEARSLIEQLMGCEDSSTSPYSGKRCNATVSLSDIDKIITKW</sequence>
<dbReference type="CDD" id="cd16926">
    <property type="entry name" value="HATPase_MutL-MLH-PMS-like"/>
    <property type="match status" value="1"/>
</dbReference>
<dbReference type="SUPFAM" id="SSF54211">
    <property type="entry name" value="Ribosomal protein S5 domain 2-like"/>
    <property type="match status" value="1"/>
</dbReference>
<dbReference type="InterPro" id="IPR014790">
    <property type="entry name" value="MutL_C"/>
</dbReference>
<evidence type="ECO:0000256" key="1">
    <source>
        <dbReference type="ARBA" id="ARBA00006082"/>
    </source>
</evidence>
<organism evidence="8 9">
    <name type="scientific">Candidatus Merdivivens faecigallinarum</name>
    <dbReference type="NCBI Taxonomy" id="2840871"/>
    <lineage>
        <taxon>Bacteria</taxon>
        <taxon>Pseudomonadati</taxon>
        <taxon>Bacteroidota</taxon>
        <taxon>Bacteroidia</taxon>
        <taxon>Bacteroidales</taxon>
        <taxon>Muribaculaceae</taxon>
        <taxon>Muribaculaceae incertae sedis</taxon>
        <taxon>Candidatus Merdivivens</taxon>
    </lineage>
</organism>
<dbReference type="Gene3D" id="3.30.1540.20">
    <property type="entry name" value="MutL, C-terminal domain, dimerisation subdomain"/>
    <property type="match status" value="1"/>
</dbReference>
<dbReference type="SMART" id="SM01340">
    <property type="entry name" value="DNA_mis_repair"/>
    <property type="match status" value="1"/>
</dbReference>
<dbReference type="CDD" id="cd00782">
    <property type="entry name" value="MutL_Trans"/>
    <property type="match status" value="1"/>
</dbReference>
<dbReference type="Pfam" id="PF08676">
    <property type="entry name" value="MutL_C"/>
    <property type="match status" value="1"/>
</dbReference>
<dbReference type="InterPro" id="IPR036890">
    <property type="entry name" value="HATPase_C_sf"/>
</dbReference>
<feature type="domain" description="MutL C-terminal dimerisation" evidence="6">
    <location>
        <begin position="422"/>
        <end position="562"/>
    </location>
</feature>
<dbReference type="Gene3D" id="3.30.230.10">
    <property type="match status" value="1"/>
</dbReference>
<dbReference type="GO" id="GO:0016887">
    <property type="term" value="F:ATP hydrolysis activity"/>
    <property type="evidence" value="ECO:0007669"/>
    <property type="project" value="InterPro"/>
</dbReference>
<reference evidence="8" key="1">
    <citation type="submission" date="2020-10" db="EMBL/GenBank/DDBJ databases">
        <authorList>
            <person name="Gilroy R."/>
        </authorList>
    </citation>
    <scope>NUCLEOTIDE SEQUENCE</scope>
    <source>
        <strain evidence="8">B3-2255</strain>
    </source>
</reference>
<evidence type="ECO:0000313" key="8">
    <source>
        <dbReference type="EMBL" id="MBO8482344.1"/>
    </source>
</evidence>
<dbReference type="SUPFAM" id="SSF55874">
    <property type="entry name" value="ATPase domain of HSP90 chaperone/DNA topoisomerase II/histidine kinase"/>
    <property type="match status" value="1"/>
</dbReference>
<feature type="domain" description="DNA mismatch repair protein S5" evidence="7">
    <location>
        <begin position="208"/>
        <end position="326"/>
    </location>
</feature>
<dbReference type="GO" id="GO:0006298">
    <property type="term" value="P:mismatch repair"/>
    <property type="evidence" value="ECO:0007669"/>
    <property type="project" value="UniProtKB-UniRule"/>
</dbReference>
<dbReference type="Gene3D" id="3.30.565.10">
    <property type="entry name" value="Histidine kinase-like ATPase, C-terminal domain"/>
    <property type="match status" value="1"/>
</dbReference>
<comment type="caution">
    <text evidence="8">The sequence shown here is derived from an EMBL/GenBank/DDBJ whole genome shotgun (WGS) entry which is preliminary data.</text>
</comment>
<protein>
    <recommendedName>
        <fullName evidence="2 5">DNA mismatch repair protein MutL</fullName>
    </recommendedName>
</protein>
<dbReference type="InterPro" id="IPR013507">
    <property type="entry name" value="DNA_mismatch_S5_2-like"/>
</dbReference>
<dbReference type="InterPro" id="IPR020667">
    <property type="entry name" value="DNA_mismatch_repair_MutL"/>
</dbReference>
<keyword evidence="4 5" id="KW-0234">DNA repair</keyword>
<keyword evidence="8" id="KW-0255">Endonuclease</keyword>
<dbReference type="InterPro" id="IPR037198">
    <property type="entry name" value="MutL_C_sf"/>
</dbReference>
<reference evidence="8" key="2">
    <citation type="journal article" date="2021" name="PeerJ">
        <title>Extensive microbial diversity within the chicken gut microbiome revealed by metagenomics and culture.</title>
        <authorList>
            <person name="Gilroy R."/>
            <person name="Ravi A."/>
            <person name="Getino M."/>
            <person name="Pursley I."/>
            <person name="Horton D.L."/>
            <person name="Alikhan N.F."/>
            <person name="Baker D."/>
            <person name="Gharbi K."/>
            <person name="Hall N."/>
            <person name="Watson M."/>
            <person name="Adriaenssens E.M."/>
            <person name="Foster-Nyarko E."/>
            <person name="Jarju S."/>
            <person name="Secka A."/>
            <person name="Antonio M."/>
            <person name="Oren A."/>
            <person name="Chaudhuri R.R."/>
            <person name="La Ragione R."/>
            <person name="Hildebrand F."/>
            <person name="Pallen M.J."/>
        </authorList>
    </citation>
    <scope>NUCLEOTIDE SEQUENCE</scope>
    <source>
        <strain evidence="8">B3-2255</strain>
    </source>
</reference>
<dbReference type="InterPro" id="IPR014762">
    <property type="entry name" value="DNA_mismatch_repair_CS"/>
</dbReference>
<dbReference type="Pfam" id="PF01119">
    <property type="entry name" value="DNA_mis_repair"/>
    <property type="match status" value="1"/>
</dbReference>
<dbReference type="InterPro" id="IPR042120">
    <property type="entry name" value="MutL_C_dimsub"/>
</dbReference>
<keyword evidence="8" id="KW-0540">Nuclease</keyword>
<dbReference type="FunFam" id="3.30.565.10:FF:000003">
    <property type="entry name" value="DNA mismatch repair endonuclease MutL"/>
    <property type="match status" value="1"/>
</dbReference>
<dbReference type="InterPro" id="IPR020568">
    <property type="entry name" value="Ribosomal_Su5_D2-typ_SF"/>
</dbReference>
<dbReference type="PANTHER" id="PTHR10073:SF12">
    <property type="entry name" value="DNA MISMATCH REPAIR PROTEIN MLH1"/>
    <property type="match status" value="1"/>
</dbReference>
<name>A0A9D9NQF6_9BACT</name>
<evidence type="ECO:0000256" key="5">
    <source>
        <dbReference type="HAMAP-Rule" id="MF_00149"/>
    </source>
</evidence>
<comment type="function">
    <text evidence="5">This protein is involved in the repair of mismatches in DNA. It is required for dam-dependent methyl-directed DNA mismatch repair. May act as a 'molecular matchmaker', a protein that promotes the formation of a stable complex between two or more DNA-binding proteins in an ATP-dependent manner without itself being part of a final effector complex.</text>
</comment>
<dbReference type="InterPro" id="IPR042121">
    <property type="entry name" value="MutL_C_regsub"/>
</dbReference>
<dbReference type="InterPro" id="IPR038973">
    <property type="entry name" value="MutL/Mlh/Pms-like"/>
</dbReference>
<evidence type="ECO:0000256" key="2">
    <source>
        <dbReference type="ARBA" id="ARBA00021975"/>
    </source>
</evidence>
<proteinExistence type="inferred from homology"/>
<dbReference type="GO" id="GO:0032300">
    <property type="term" value="C:mismatch repair complex"/>
    <property type="evidence" value="ECO:0007669"/>
    <property type="project" value="InterPro"/>
</dbReference>
<dbReference type="Pfam" id="PF13589">
    <property type="entry name" value="HATPase_c_3"/>
    <property type="match status" value="1"/>
</dbReference>